<dbReference type="Pfam" id="PF00069">
    <property type="entry name" value="Pkinase"/>
    <property type="match status" value="1"/>
</dbReference>
<dbReference type="PROSITE" id="PS00108">
    <property type="entry name" value="PROTEIN_KINASE_ST"/>
    <property type="match status" value="1"/>
</dbReference>
<dbReference type="InterPro" id="IPR017441">
    <property type="entry name" value="Protein_kinase_ATP_BS"/>
</dbReference>
<dbReference type="GO" id="GO:0005524">
    <property type="term" value="F:ATP binding"/>
    <property type="evidence" value="ECO:0007669"/>
    <property type="project" value="UniProtKB-UniRule"/>
</dbReference>
<comment type="catalytic activity">
    <reaction evidence="9">
        <text>L-threonyl-[protein] + ATP = O-phospho-L-threonyl-[protein] + ADP + H(+)</text>
        <dbReference type="Rhea" id="RHEA:46608"/>
        <dbReference type="Rhea" id="RHEA-COMP:11060"/>
        <dbReference type="Rhea" id="RHEA-COMP:11605"/>
        <dbReference type="ChEBI" id="CHEBI:15378"/>
        <dbReference type="ChEBI" id="CHEBI:30013"/>
        <dbReference type="ChEBI" id="CHEBI:30616"/>
        <dbReference type="ChEBI" id="CHEBI:61977"/>
        <dbReference type="ChEBI" id="CHEBI:456216"/>
        <dbReference type="EC" id="2.7.12.2"/>
    </reaction>
</comment>
<dbReference type="EC" id="2.7.12.2" evidence="7"/>
<reference evidence="16" key="2">
    <citation type="submission" date="2019-09" db="UniProtKB">
        <authorList>
            <consortium name="WormBaseParasite"/>
        </authorList>
    </citation>
    <scope>IDENTIFICATION</scope>
</reference>
<name>A0A3P8EV75_HELPZ</name>
<evidence type="ECO:0000256" key="2">
    <source>
        <dbReference type="ARBA" id="ARBA00022679"/>
    </source>
</evidence>
<feature type="binding site" evidence="11">
    <location>
        <position position="40"/>
    </location>
    <ligand>
        <name>ATP</name>
        <dbReference type="ChEBI" id="CHEBI:30616"/>
    </ligand>
</feature>
<dbReference type="Gene3D" id="6.10.140.2120">
    <property type="match status" value="1"/>
</dbReference>
<evidence type="ECO:0000313" key="16">
    <source>
        <dbReference type="WBParaSite" id="HPBE_0001883201-mRNA-1"/>
    </source>
</evidence>
<comment type="similarity">
    <text evidence="6">Belongs to the protein kinase superfamily. STE Ser/Thr protein kinase family. MAP kinase kinase subfamily.</text>
</comment>
<evidence type="ECO:0000313" key="15">
    <source>
        <dbReference type="Proteomes" id="UP000050761"/>
    </source>
</evidence>
<dbReference type="GO" id="GO:0051403">
    <property type="term" value="P:stress-activated MAPK cascade"/>
    <property type="evidence" value="ECO:0007669"/>
    <property type="project" value="TreeGrafter"/>
</dbReference>
<keyword evidence="1 12" id="KW-0723">Serine/threonine-protein kinase</keyword>
<dbReference type="GO" id="GO:0004708">
    <property type="term" value="F:MAP kinase kinase activity"/>
    <property type="evidence" value="ECO:0007669"/>
    <property type="project" value="UniProtKB-EC"/>
</dbReference>
<evidence type="ECO:0000256" key="5">
    <source>
        <dbReference type="ARBA" id="ARBA00022840"/>
    </source>
</evidence>
<dbReference type="PROSITE" id="PS50011">
    <property type="entry name" value="PROTEIN_KINASE_DOM"/>
    <property type="match status" value="1"/>
</dbReference>
<dbReference type="OrthoDB" id="10252354at2759"/>
<evidence type="ECO:0000256" key="3">
    <source>
        <dbReference type="ARBA" id="ARBA00022741"/>
    </source>
</evidence>
<feature type="domain" description="Protein kinase" evidence="13">
    <location>
        <begin position="11"/>
        <end position="249"/>
    </location>
</feature>
<dbReference type="Gene3D" id="3.30.200.20">
    <property type="entry name" value="Phosphorylase Kinase, domain 1"/>
    <property type="match status" value="1"/>
</dbReference>
<evidence type="ECO:0000256" key="4">
    <source>
        <dbReference type="ARBA" id="ARBA00022777"/>
    </source>
</evidence>
<reference evidence="14 15" key="1">
    <citation type="submission" date="2018-11" db="EMBL/GenBank/DDBJ databases">
        <authorList>
            <consortium name="Pathogen Informatics"/>
        </authorList>
    </citation>
    <scope>NUCLEOTIDE SEQUENCE [LARGE SCALE GENOMIC DNA]</scope>
</reference>
<dbReference type="InterPro" id="IPR008271">
    <property type="entry name" value="Ser/Thr_kinase_AS"/>
</dbReference>
<dbReference type="EMBL" id="UZAH01030951">
    <property type="protein sequence ID" value="VDP13093.1"/>
    <property type="molecule type" value="Genomic_DNA"/>
</dbReference>
<keyword evidence="2" id="KW-0808">Transferase</keyword>
<dbReference type="PROSITE" id="PS00107">
    <property type="entry name" value="PROTEIN_KINASE_ATP"/>
    <property type="match status" value="1"/>
</dbReference>
<comment type="catalytic activity">
    <reaction evidence="10">
        <text>L-tyrosyl-[protein] + ATP = O-phospho-L-tyrosyl-[protein] + ADP + H(+)</text>
        <dbReference type="Rhea" id="RHEA:10596"/>
        <dbReference type="Rhea" id="RHEA-COMP:10136"/>
        <dbReference type="Rhea" id="RHEA-COMP:20101"/>
        <dbReference type="ChEBI" id="CHEBI:15378"/>
        <dbReference type="ChEBI" id="CHEBI:30616"/>
        <dbReference type="ChEBI" id="CHEBI:46858"/>
        <dbReference type="ChEBI" id="CHEBI:61978"/>
        <dbReference type="ChEBI" id="CHEBI:456216"/>
        <dbReference type="EC" id="2.7.12.2"/>
    </reaction>
</comment>
<protein>
    <recommendedName>
        <fullName evidence="7">mitogen-activated protein kinase kinase</fullName>
        <ecNumber evidence="7">2.7.12.2</ecNumber>
    </recommendedName>
</protein>
<dbReference type="Gene3D" id="1.10.510.10">
    <property type="entry name" value="Transferase(Phosphotransferase) domain 1"/>
    <property type="match status" value="1"/>
</dbReference>
<dbReference type="PANTHER" id="PTHR48013:SF28">
    <property type="entry name" value="DUAL SPECIFICITY MITOGEN-ACTIVATED PROTEIN KINASE KINASE SEK-1"/>
    <property type="match status" value="1"/>
</dbReference>
<organism evidence="14">
    <name type="scientific">Heligmosomoides polygyrus</name>
    <name type="common">Parasitic roundworm</name>
    <dbReference type="NCBI Taxonomy" id="6339"/>
    <lineage>
        <taxon>Eukaryota</taxon>
        <taxon>Metazoa</taxon>
        <taxon>Ecdysozoa</taxon>
        <taxon>Nematoda</taxon>
        <taxon>Chromadorea</taxon>
        <taxon>Rhabditida</taxon>
        <taxon>Rhabditina</taxon>
        <taxon>Rhabditomorpha</taxon>
        <taxon>Strongyloidea</taxon>
        <taxon>Heligmosomidae</taxon>
        <taxon>Heligmosomoides</taxon>
    </lineage>
</organism>
<dbReference type="PANTHER" id="PTHR48013">
    <property type="entry name" value="DUAL SPECIFICITY MITOGEN-ACTIVATED PROTEIN KINASE KINASE 5-RELATED"/>
    <property type="match status" value="1"/>
</dbReference>
<dbReference type="GO" id="GO:0004674">
    <property type="term" value="F:protein serine/threonine kinase activity"/>
    <property type="evidence" value="ECO:0007669"/>
    <property type="project" value="UniProtKB-KW"/>
</dbReference>
<dbReference type="AlphaFoldDB" id="A0A3P8EV75"/>
<evidence type="ECO:0000256" key="1">
    <source>
        <dbReference type="ARBA" id="ARBA00022527"/>
    </source>
</evidence>
<evidence type="ECO:0000256" key="10">
    <source>
        <dbReference type="ARBA" id="ARBA00051693"/>
    </source>
</evidence>
<dbReference type="FunFam" id="1.10.510.10:FF:000432">
    <property type="entry name" value="mitogen-activated protein kinase kinase 3"/>
    <property type="match status" value="1"/>
</dbReference>
<evidence type="ECO:0000259" key="13">
    <source>
        <dbReference type="PROSITE" id="PS50011"/>
    </source>
</evidence>
<evidence type="ECO:0000256" key="7">
    <source>
        <dbReference type="ARBA" id="ARBA00038999"/>
    </source>
</evidence>
<keyword evidence="5 11" id="KW-0067">ATP-binding</keyword>
<evidence type="ECO:0000256" key="11">
    <source>
        <dbReference type="PROSITE-ProRule" id="PRU10141"/>
    </source>
</evidence>
<evidence type="ECO:0000256" key="9">
    <source>
        <dbReference type="ARBA" id="ARBA00049299"/>
    </source>
</evidence>
<evidence type="ECO:0000313" key="14">
    <source>
        <dbReference type="EMBL" id="VDP13093.1"/>
    </source>
</evidence>
<evidence type="ECO:0000256" key="6">
    <source>
        <dbReference type="ARBA" id="ARBA00038035"/>
    </source>
</evidence>
<accession>A0A3P8EV75</accession>
<dbReference type="Proteomes" id="UP000050761">
    <property type="component" value="Unassembled WGS sequence"/>
</dbReference>
<keyword evidence="3 11" id="KW-0547">Nucleotide-binding</keyword>
<dbReference type="InterPro" id="IPR000719">
    <property type="entry name" value="Prot_kinase_dom"/>
</dbReference>
<dbReference type="WBParaSite" id="HPBE_0001883201-mRNA-1">
    <property type="protein sequence ID" value="HPBE_0001883201-mRNA-1"/>
    <property type="gene ID" value="HPBE_0001883201"/>
</dbReference>
<keyword evidence="15" id="KW-1185">Reference proteome</keyword>
<comment type="catalytic activity">
    <reaction evidence="8">
        <text>L-seryl-[protein] + ATP = O-phospho-L-seryl-[protein] + ADP + H(+)</text>
        <dbReference type="Rhea" id="RHEA:17989"/>
        <dbReference type="Rhea" id="RHEA-COMP:9863"/>
        <dbReference type="Rhea" id="RHEA-COMP:11604"/>
        <dbReference type="ChEBI" id="CHEBI:15378"/>
        <dbReference type="ChEBI" id="CHEBI:29999"/>
        <dbReference type="ChEBI" id="CHEBI:30616"/>
        <dbReference type="ChEBI" id="CHEBI:83421"/>
        <dbReference type="ChEBI" id="CHEBI:456216"/>
        <dbReference type="EC" id="2.7.12.2"/>
    </reaction>
</comment>
<dbReference type="SUPFAM" id="SSF56112">
    <property type="entry name" value="Protein kinase-like (PK-like)"/>
    <property type="match status" value="1"/>
</dbReference>
<evidence type="ECO:0000256" key="12">
    <source>
        <dbReference type="RuleBase" id="RU000304"/>
    </source>
</evidence>
<evidence type="ECO:0000256" key="8">
    <source>
        <dbReference type="ARBA" id="ARBA00049014"/>
    </source>
</evidence>
<sequence length="301" mass="33913">MSTATWSSQCLEVLEELGKGGYGVVEKMRHRQSGIIMAVKRIVMLQMVRFYGAMFREGDVWICMEVMDTSLDKFYKKCNALSRKLPEPFIAKVTLSVVEGLNFMKEDMNLIHRDVKPSNILLNRHGQVKICDFGISGHLTNSLAKTVAAGCKFYMPPERIDGDMKGSYDVRADVWSLGITLVEIATGNYPYKIWVTPFQQLKQVLEEPAPRLPSDGSFSADCQYFVQRCLEKNPHERPKYPELLAMPFLDSARNDKQFSMAKFIVEVSWVSTDLARIVLSIIDVGCKNASGHESGPQVGQV</sequence>
<keyword evidence="4" id="KW-0418">Kinase</keyword>
<dbReference type="SMART" id="SM00220">
    <property type="entry name" value="S_TKc"/>
    <property type="match status" value="1"/>
</dbReference>
<gene>
    <name evidence="14" type="ORF">HPBE_LOCUS18831</name>
</gene>
<proteinExistence type="inferred from homology"/>
<dbReference type="InterPro" id="IPR011009">
    <property type="entry name" value="Kinase-like_dom_sf"/>
</dbReference>